<evidence type="ECO:0000256" key="1">
    <source>
        <dbReference type="ARBA" id="ARBA00022491"/>
    </source>
</evidence>
<dbReference type="Gene3D" id="1.10.357.10">
    <property type="entry name" value="Tetracycline Repressor, domain 2"/>
    <property type="match status" value="1"/>
</dbReference>
<gene>
    <name evidence="7" type="ORF">GCM10010140_16360</name>
</gene>
<dbReference type="PROSITE" id="PS50977">
    <property type="entry name" value="HTH_TETR_2"/>
    <property type="match status" value="1"/>
</dbReference>
<dbReference type="InterPro" id="IPR004111">
    <property type="entry name" value="Repressor_TetR_C"/>
</dbReference>
<sequence length="234" mass="25935">MWARDAARRRPKLTREAIVAAAVGIADAEGVDAVSIRRVATELGARAMSLYTHIERKEDLLDLMADEVTKEILIPGELPGDWREAISAIARSTRAAMRRHPWLAEVVSRRPGVGPNALRHVEQSLAALSDPRIRPEWRPSIVSAVDDYTLGFVIRETLRRETPARYGWDPGERDAFIRSFLGEPGVAEEFPNLAPLLAGDAPRAADADADAADDEFERGLRWLLDGMARDLLPE</sequence>
<dbReference type="InterPro" id="IPR036271">
    <property type="entry name" value="Tet_transcr_reg_TetR-rel_C_sf"/>
</dbReference>
<keyword evidence="2" id="KW-0805">Transcription regulation</keyword>
<dbReference type="SUPFAM" id="SSF48498">
    <property type="entry name" value="Tetracyclin repressor-like, C-terminal domain"/>
    <property type="match status" value="1"/>
</dbReference>
<proteinExistence type="predicted"/>
<dbReference type="Pfam" id="PF02909">
    <property type="entry name" value="TetR_C_1"/>
    <property type="match status" value="1"/>
</dbReference>
<evidence type="ECO:0000256" key="3">
    <source>
        <dbReference type="ARBA" id="ARBA00023125"/>
    </source>
</evidence>
<dbReference type="PANTHER" id="PTHR30055:SF151">
    <property type="entry name" value="TRANSCRIPTIONAL REGULATORY PROTEIN"/>
    <property type="match status" value="1"/>
</dbReference>
<evidence type="ECO:0000259" key="6">
    <source>
        <dbReference type="PROSITE" id="PS50977"/>
    </source>
</evidence>
<dbReference type="InterPro" id="IPR009057">
    <property type="entry name" value="Homeodomain-like_sf"/>
</dbReference>
<keyword evidence="4" id="KW-0804">Transcription</keyword>
<dbReference type="InterPro" id="IPR003012">
    <property type="entry name" value="Tet_transcr_reg_TetR"/>
</dbReference>
<keyword evidence="8" id="KW-1185">Reference proteome</keyword>
<dbReference type="InterPro" id="IPR050109">
    <property type="entry name" value="HTH-type_TetR-like_transc_reg"/>
</dbReference>
<evidence type="ECO:0000313" key="7">
    <source>
        <dbReference type="EMBL" id="GGP87689.1"/>
    </source>
</evidence>
<reference evidence="8" key="1">
    <citation type="journal article" date="2019" name="Int. J. Syst. Evol. Microbiol.">
        <title>The Global Catalogue of Microorganisms (GCM) 10K type strain sequencing project: providing services to taxonomists for standard genome sequencing and annotation.</title>
        <authorList>
            <consortium name="The Broad Institute Genomics Platform"/>
            <consortium name="The Broad Institute Genome Sequencing Center for Infectious Disease"/>
            <person name="Wu L."/>
            <person name="Ma J."/>
        </authorList>
    </citation>
    <scope>NUCLEOTIDE SEQUENCE [LARGE SCALE GENOMIC DNA]</scope>
    <source>
        <strain evidence="8">JCM 3115</strain>
    </source>
</reference>
<evidence type="ECO:0000313" key="8">
    <source>
        <dbReference type="Proteomes" id="UP000611554"/>
    </source>
</evidence>
<dbReference type="EMBL" id="BMQJ01000003">
    <property type="protein sequence ID" value="GGP87689.1"/>
    <property type="molecule type" value="Genomic_DNA"/>
</dbReference>
<keyword evidence="3 5" id="KW-0238">DNA-binding</keyword>
<dbReference type="PANTHER" id="PTHR30055">
    <property type="entry name" value="HTH-TYPE TRANSCRIPTIONAL REGULATOR RUTR"/>
    <property type="match status" value="1"/>
</dbReference>
<evidence type="ECO:0000256" key="4">
    <source>
        <dbReference type="ARBA" id="ARBA00023163"/>
    </source>
</evidence>
<keyword evidence="1" id="KW-0678">Repressor</keyword>
<organism evidence="7 8">
    <name type="scientific">Streptosporangium pseudovulgare</name>
    <dbReference type="NCBI Taxonomy" id="35765"/>
    <lineage>
        <taxon>Bacteria</taxon>
        <taxon>Bacillati</taxon>
        <taxon>Actinomycetota</taxon>
        <taxon>Actinomycetes</taxon>
        <taxon>Streptosporangiales</taxon>
        <taxon>Streptosporangiaceae</taxon>
        <taxon>Streptosporangium</taxon>
    </lineage>
</organism>
<protein>
    <submittedName>
        <fullName evidence="7">TetR family transcriptional regulator</fullName>
    </submittedName>
</protein>
<evidence type="ECO:0000256" key="2">
    <source>
        <dbReference type="ARBA" id="ARBA00023015"/>
    </source>
</evidence>
<evidence type="ECO:0000256" key="5">
    <source>
        <dbReference type="PROSITE-ProRule" id="PRU00335"/>
    </source>
</evidence>
<feature type="DNA-binding region" description="H-T-H motif" evidence="5">
    <location>
        <begin position="35"/>
        <end position="54"/>
    </location>
</feature>
<accession>A0ABQ2QQ57</accession>
<comment type="caution">
    <text evidence="7">The sequence shown here is derived from an EMBL/GenBank/DDBJ whole genome shotgun (WGS) entry which is preliminary data.</text>
</comment>
<feature type="domain" description="HTH tetR-type" evidence="6">
    <location>
        <begin position="12"/>
        <end position="72"/>
    </location>
</feature>
<dbReference type="SUPFAM" id="SSF46689">
    <property type="entry name" value="Homeodomain-like"/>
    <property type="match status" value="1"/>
</dbReference>
<dbReference type="PRINTS" id="PR00400">
    <property type="entry name" value="TETREPRESSOR"/>
</dbReference>
<dbReference type="Proteomes" id="UP000611554">
    <property type="component" value="Unassembled WGS sequence"/>
</dbReference>
<name>A0ABQ2QQ57_9ACTN</name>
<dbReference type="Gene3D" id="1.10.10.60">
    <property type="entry name" value="Homeodomain-like"/>
    <property type="match status" value="1"/>
</dbReference>
<dbReference type="InterPro" id="IPR001647">
    <property type="entry name" value="HTH_TetR"/>
</dbReference>